<feature type="transmembrane region" description="Helical" evidence="1">
    <location>
        <begin position="59"/>
        <end position="87"/>
    </location>
</feature>
<gene>
    <name evidence="2" type="ORF">A6E74_06435</name>
</gene>
<sequence>MLVLALLTGIGTFFNYSAITNHTYSLSLAIFFQLILFGLTLIPLLSYKDRRSRPSYDGGWYTIWTIPFALIILSFLGNLAALVIFLLNQFGYLSGF</sequence>
<feature type="transmembrane region" description="Helical" evidence="1">
    <location>
        <begin position="27"/>
        <end position="47"/>
    </location>
</feature>
<evidence type="ECO:0000256" key="1">
    <source>
        <dbReference type="SAM" id="Phobius"/>
    </source>
</evidence>
<dbReference type="RefSeq" id="WP_067483364.1">
    <property type="nucleotide sequence ID" value="NZ_LWMN01000012.1"/>
</dbReference>
<accession>A0A179ER26</accession>
<comment type="caution">
    <text evidence="2">The sequence shown here is derived from an EMBL/GenBank/DDBJ whole genome shotgun (WGS) entry which is preliminary data.</text>
</comment>
<evidence type="ECO:0000313" key="2">
    <source>
        <dbReference type="EMBL" id="OAQ55697.1"/>
    </source>
</evidence>
<evidence type="ECO:0000313" key="3">
    <source>
        <dbReference type="Proteomes" id="UP000078516"/>
    </source>
</evidence>
<organism evidence="2 3">
    <name type="scientific">Enterococcus thailandicus</name>
    <dbReference type="NCBI Taxonomy" id="417368"/>
    <lineage>
        <taxon>Bacteria</taxon>
        <taxon>Bacillati</taxon>
        <taxon>Bacillota</taxon>
        <taxon>Bacilli</taxon>
        <taxon>Lactobacillales</taxon>
        <taxon>Enterococcaceae</taxon>
        <taxon>Enterococcus</taxon>
    </lineage>
</organism>
<name>A0A179ER26_ENTTH</name>
<reference evidence="2 3" key="1">
    <citation type="submission" date="2016-04" db="EMBL/GenBank/DDBJ databases">
        <title>Draft genome of an Enterococcus thailandicus strain isolated from bovine feces.</title>
        <authorList>
            <person name="Beukers A.G."/>
            <person name="Zaheer R."/>
            <person name="Goji N."/>
            <person name="Cook S.R."/>
            <person name="Amoako K."/>
            <person name="Chaves A.V."/>
            <person name="Ward M.P."/>
            <person name="Mcallister T.A."/>
        </authorList>
    </citation>
    <scope>NUCLEOTIDE SEQUENCE [LARGE SCALE GENOMIC DNA]</scope>
    <source>
        <strain evidence="2 3">F0711D 46</strain>
    </source>
</reference>
<protein>
    <recommendedName>
        <fullName evidence="4">Amino acid permease</fullName>
    </recommendedName>
</protein>
<dbReference type="EMBL" id="LWMN01000012">
    <property type="protein sequence ID" value="OAQ55697.1"/>
    <property type="molecule type" value="Genomic_DNA"/>
</dbReference>
<keyword evidence="1" id="KW-0472">Membrane</keyword>
<keyword evidence="1" id="KW-1133">Transmembrane helix</keyword>
<keyword evidence="3" id="KW-1185">Reference proteome</keyword>
<keyword evidence="1" id="KW-0812">Transmembrane</keyword>
<dbReference type="AlphaFoldDB" id="A0A179ER26"/>
<dbReference type="Proteomes" id="UP000078516">
    <property type="component" value="Unassembled WGS sequence"/>
</dbReference>
<evidence type="ECO:0008006" key="4">
    <source>
        <dbReference type="Google" id="ProtNLM"/>
    </source>
</evidence>
<proteinExistence type="predicted"/>